<gene>
    <name evidence="3" type="ORF">PVAND_003417</name>
</gene>
<dbReference type="PROSITE" id="PS00280">
    <property type="entry name" value="BPTI_KUNITZ_1"/>
    <property type="match status" value="1"/>
</dbReference>
<dbReference type="CDD" id="cd00109">
    <property type="entry name" value="Kunitz-type"/>
    <property type="match status" value="1"/>
</dbReference>
<dbReference type="GO" id="GO:0004867">
    <property type="term" value="F:serine-type endopeptidase inhibitor activity"/>
    <property type="evidence" value="ECO:0007669"/>
    <property type="project" value="InterPro"/>
</dbReference>
<dbReference type="InterPro" id="IPR020901">
    <property type="entry name" value="Prtase_inh_Kunz-CS"/>
</dbReference>
<dbReference type="PRINTS" id="PR00759">
    <property type="entry name" value="BASICPTASE"/>
</dbReference>
<organism evidence="3 4">
    <name type="scientific">Polypedilum vanderplanki</name>
    <name type="common">Sleeping chironomid midge</name>
    <dbReference type="NCBI Taxonomy" id="319348"/>
    <lineage>
        <taxon>Eukaryota</taxon>
        <taxon>Metazoa</taxon>
        <taxon>Ecdysozoa</taxon>
        <taxon>Arthropoda</taxon>
        <taxon>Hexapoda</taxon>
        <taxon>Insecta</taxon>
        <taxon>Pterygota</taxon>
        <taxon>Neoptera</taxon>
        <taxon>Endopterygota</taxon>
        <taxon>Diptera</taxon>
        <taxon>Nematocera</taxon>
        <taxon>Chironomoidea</taxon>
        <taxon>Chironomidae</taxon>
        <taxon>Chironominae</taxon>
        <taxon>Polypedilum</taxon>
        <taxon>Polypedilum</taxon>
    </lineage>
</organism>
<dbReference type="SUPFAM" id="SSF57362">
    <property type="entry name" value="BPTI-like"/>
    <property type="match status" value="1"/>
</dbReference>
<dbReference type="OrthoDB" id="4473401at2759"/>
<feature type="chain" id="PRO_5039937028" description="BPTI/Kunitz inhibitor domain-containing protein" evidence="1">
    <location>
        <begin position="19"/>
        <end position="106"/>
    </location>
</feature>
<dbReference type="SMART" id="SM00131">
    <property type="entry name" value="KU"/>
    <property type="match status" value="1"/>
</dbReference>
<dbReference type="EMBL" id="JADBJN010000003">
    <property type="protein sequence ID" value="KAG5673360.1"/>
    <property type="molecule type" value="Genomic_DNA"/>
</dbReference>
<dbReference type="PROSITE" id="PS50279">
    <property type="entry name" value="BPTI_KUNITZ_2"/>
    <property type="match status" value="1"/>
</dbReference>
<dbReference type="PANTHER" id="PTHR47898">
    <property type="entry name" value="KUNITZ-TYPE PROTEASE INHIBITOR 4"/>
    <property type="match status" value="1"/>
</dbReference>
<proteinExistence type="predicted"/>
<dbReference type="Pfam" id="PF00014">
    <property type="entry name" value="Kunitz_BPTI"/>
    <property type="match status" value="1"/>
</dbReference>
<evidence type="ECO:0000259" key="2">
    <source>
        <dbReference type="PROSITE" id="PS50279"/>
    </source>
</evidence>
<comment type="caution">
    <text evidence="3">The sequence shown here is derived from an EMBL/GenBank/DDBJ whole genome shotgun (WGS) entry which is preliminary data.</text>
</comment>
<feature type="domain" description="BPTI/Kunitz inhibitor" evidence="2">
    <location>
        <begin position="44"/>
        <end position="94"/>
    </location>
</feature>
<evidence type="ECO:0000313" key="3">
    <source>
        <dbReference type="EMBL" id="KAG5673360.1"/>
    </source>
</evidence>
<dbReference type="InterPro" id="IPR036880">
    <property type="entry name" value="Kunitz_BPTI_sf"/>
</dbReference>
<accession>A0A9J6BUG8</accession>
<dbReference type="Proteomes" id="UP001107558">
    <property type="component" value="Chromosome 3"/>
</dbReference>
<dbReference type="Gene3D" id="4.10.410.10">
    <property type="entry name" value="Pancreatic trypsin inhibitor Kunitz domain"/>
    <property type="match status" value="1"/>
</dbReference>
<sequence length="106" mass="12468">MKPLSLLIPVILFVFCVCDFEVKLNCTEQHDDKFPAELYREKICQMPRIIGSCKLKQKRYFYNRTANECLVFYYQGCGGNRNNFKTKLYCDCACVQHAIESNRSDF</sequence>
<keyword evidence="1" id="KW-0732">Signal</keyword>
<dbReference type="PANTHER" id="PTHR47898:SF1">
    <property type="entry name" value="KUNITZ-TYPE PROTEASE INHIBITOR 4"/>
    <property type="match status" value="1"/>
</dbReference>
<reference evidence="3" key="1">
    <citation type="submission" date="2021-03" db="EMBL/GenBank/DDBJ databases">
        <title>Chromosome level genome of the anhydrobiotic midge Polypedilum vanderplanki.</title>
        <authorList>
            <person name="Yoshida Y."/>
            <person name="Kikawada T."/>
            <person name="Gusev O."/>
        </authorList>
    </citation>
    <scope>NUCLEOTIDE SEQUENCE</scope>
    <source>
        <strain evidence="3">NIAS01</strain>
        <tissue evidence="3">Whole body or cell culture</tissue>
    </source>
</reference>
<feature type="signal peptide" evidence="1">
    <location>
        <begin position="1"/>
        <end position="18"/>
    </location>
</feature>
<keyword evidence="4" id="KW-1185">Reference proteome</keyword>
<name>A0A9J6BUG8_POLVA</name>
<dbReference type="InterPro" id="IPR042943">
    <property type="entry name" value="SPINT4"/>
</dbReference>
<protein>
    <recommendedName>
        <fullName evidence="2">BPTI/Kunitz inhibitor domain-containing protein</fullName>
    </recommendedName>
</protein>
<dbReference type="AlphaFoldDB" id="A0A9J6BUG8"/>
<dbReference type="InterPro" id="IPR002223">
    <property type="entry name" value="Kunitz_BPTI"/>
</dbReference>
<evidence type="ECO:0000256" key="1">
    <source>
        <dbReference type="SAM" id="SignalP"/>
    </source>
</evidence>
<evidence type="ECO:0000313" key="4">
    <source>
        <dbReference type="Proteomes" id="UP001107558"/>
    </source>
</evidence>